<name>A0A4Q9Y0X9_9LACO</name>
<dbReference type="PANTHER" id="PTHR30027">
    <property type="entry name" value="RIBOSOMAL RNA SMALL SUBUNIT METHYLTRANSFERASE E"/>
    <property type="match status" value="1"/>
</dbReference>
<dbReference type="InterPro" id="IPR029028">
    <property type="entry name" value="Alpha/beta_knot_MTases"/>
</dbReference>
<comment type="subcellular location">
    <subcellularLocation>
        <location evidence="1 12">Cytoplasm</location>
    </subcellularLocation>
</comment>
<dbReference type="InterPro" id="IPR029026">
    <property type="entry name" value="tRNA_m1G_MTases_N"/>
</dbReference>
<keyword evidence="5 12" id="KW-0963">Cytoplasm</keyword>
<dbReference type="CDD" id="cd18084">
    <property type="entry name" value="RsmE-like"/>
    <property type="match status" value="1"/>
</dbReference>
<dbReference type="PANTHER" id="PTHR30027:SF3">
    <property type="entry name" value="16S RRNA (URACIL(1498)-N(3))-METHYLTRANSFERASE"/>
    <property type="match status" value="1"/>
</dbReference>
<evidence type="ECO:0000256" key="7">
    <source>
        <dbReference type="ARBA" id="ARBA00022603"/>
    </source>
</evidence>
<dbReference type="SUPFAM" id="SSF75217">
    <property type="entry name" value="alpha/beta knot"/>
    <property type="match status" value="1"/>
</dbReference>
<evidence type="ECO:0000259" key="13">
    <source>
        <dbReference type="Pfam" id="PF04452"/>
    </source>
</evidence>
<accession>A0A4Q9Y0X9</accession>
<dbReference type="Gene3D" id="3.40.1280.10">
    <property type="match status" value="1"/>
</dbReference>
<evidence type="ECO:0000256" key="5">
    <source>
        <dbReference type="ARBA" id="ARBA00022490"/>
    </source>
</evidence>
<protein>
    <recommendedName>
        <fullName evidence="4 12">Ribosomal RNA small subunit methyltransferase E</fullName>
        <ecNumber evidence="3 12">2.1.1.193</ecNumber>
    </recommendedName>
</protein>
<dbReference type="GO" id="GO:0005737">
    <property type="term" value="C:cytoplasm"/>
    <property type="evidence" value="ECO:0007669"/>
    <property type="project" value="UniProtKB-SubCell"/>
</dbReference>
<dbReference type="NCBIfam" id="NF008691">
    <property type="entry name" value="PRK11713.1-4"/>
    <property type="match status" value="1"/>
</dbReference>
<reference evidence="14 15" key="1">
    <citation type="submission" date="2019-01" db="EMBL/GenBank/DDBJ databases">
        <title>Draft genome sequence of Lactobacillus paraplantarum OSY-TC318, a Producer of the novel lantibiotic Paraplantaracin TC318.</title>
        <authorList>
            <person name="Hussein W.E."/>
            <person name="Huang E."/>
            <person name="Yousef A.E."/>
        </authorList>
    </citation>
    <scope>NUCLEOTIDE SEQUENCE [LARGE SCALE GENOMIC DNA]</scope>
    <source>
        <strain evidence="14 15">OSY-TC318</strain>
    </source>
</reference>
<dbReference type="SUPFAM" id="SSF88697">
    <property type="entry name" value="PUA domain-like"/>
    <property type="match status" value="1"/>
</dbReference>
<dbReference type="InterPro" id="IPR006700">
    <property type="entry name" value="RsmE"/>
</dbReference>
<evidence type="ECO:0000256" key="9">
    <source>
        <dbReference type="ARBA" id="ARBA00022691"/>
    </source>
</evidence>
<dbReference type="EMBL" id="SEHH01000059">
    <property type="protein sequence ID" value="TBX42339.1"/>
    <property type="molecule type" value="Genomic_DNA"/>
</dbReference>
<evidence type="ECO:0000256" key="6">
    <source>
        <dbReference type="ARBA" id="ARBA00022552"/>
    </source>
</evidence>
<dbReference type="GO" id="GO:0070042">
    <property type="term" value="F:rRNA (uridine-N3-)-methyltransferase activity"/>
    <property type="evidence" value="ECO:0007669"/>
    <property type="project" value="TreeGrafter"/>
</dbReference>
<dbReference type="Proteomes" id="UP000292648">
    <property type="component" value="Unassembled WGS sequence"/>
</dbReference>
<dbReference type="Pfam" id="PF04452">
    <property type="entry name" value="Methyltrans_RNA"/>
    <property type="match status" value="1"/>
</dbReference>
<organism evidence="14 15">
    <name type="scientific">Lactiplantibacillus paraplantarum</name>
    <dbReference type="NCBI Taxonomy" id="60520"/>
    <lineage>
        <taxon>Bacteria</taxon>
        <taxon>Bacillati</taxon>
        <taxon>Bacillota</taxon>
        <taxon>Bacilli</taxon>
        <taxon>Lactobacillales</taxon>
        <taxon>Lactobacillaceae</taxon>
        <taxon>Lactiplantibacillus</taxon>
    </lineage>
</organism>
<dbReference type="PIRSF" id="PIRSF015601">
    <property type="entry name" value="MTase_slr0722"/>
    <property type="match status" value="1"/>
</dbReference>
<dbReference type="NCBIfam" id="TIGR00046">
    <property type="entry name" value="RsmE family RNA methyltransferase"/>
    <property type="match status" value="1"/>
</dbReference>
<evidence type="ECO:0000256" key="1">
    <source>
        <dbReference type="ARBA" id="ARBA00004496"/>
    </source>
</evidence>
<evidence type="ECO:0000256" key="3">
    <source>
        <dbReference type="ARBA" id="ARBA00012328"/>
    </source>
</evidence>
<dbReference type="GO" id="GO:0070475">
    <property type="term" value="P:rRNA base methylation"/>
    <property type="evidence" value="ECO:0007669"/>
    <property type="project" value="TreeGrafter"/>
</dbReference>
<evidence type="ECO:0000256" key="8">
    <source>
        <dbReference type="ARBA" id="ARBA00022679"/>
    </source>
</evidence>
<evidence type="ECO:0000313" key="15">
    <source>
        <dbReference type="Proteomes" id="UP000292648"/>
    </source>
</evidence>
<comment type="caution">
    <text evidence="14">The sequence shown here is derived from an EMBL/GenBank/DDBJ whole genome shotgun (WGS) entry which is preliminary data.</text>
</comment>
<dbReference type="InterPro" id="IPR046886">
    <property type="entry name" value="RsmE_MTase_dom"/>
</dbReference>
<evidence type="ECO:0000256" key="2">
    <source>
        <dbReference type="ARBA" id="ARBA00005528"/>
    </source>
</evidence>
<keyword evidence="6 12" id="KW-0698">rRNA processing</keyword>
<evidence type="ECO:0000256" key="12">
    <source>
        <dbReference type="PIRNR" id="PIRNR015601"/>
    </source>
</evidence>
<comment type="catalytic activity">
    <reaction evidence="11 12">
        <text>uridine(1498) in 16S rRNA + S-adenosyl-L-methionine = N(3)-methyluridine(1498) in 16S rRNA + S-adenosyl-L-homocysteine + H(+)</text>
        <dbReference type="Rhea" id="RHEA:42920"/>
        <dbReference type="Rhea" id="RHEA-COMP:10283"/>
        <dbReference type="Rhea" id="RHEA-COMP:10284"/>
        <dbReference type="ChEBI" id="CHEBI:15378"/>
        <dbReference type="ChEBI" id="CHEBI:57856"/>
        <dbReference type="ChEBI" id="CHEBI:59789"/>
        <dbReference type="ChEBI" id="CHEBI:65315"/>
        <dbReference type="ChEBI" id="CHEBI:74502"/>
        <dbReference type="EC" id="2.1.1.193"/>
    </reaction>
</comment>
<evidence type="ECO:0000256" key="10">
    <source>
        <dbReference type="ARBA" id="ARBA00025699"/>
    </source>
</evidence>
<dbReference type="AlphaFoldDB" id="A0A4Q9Y0X9"/>
<comment type="similarity">
    <text evidence="2 12">Belongs to the RNA methyltransferase RsmE family.</text>
</comment>
<dbReference type="InterPro" id="IPR015947">
    <property type="entry name" value="PUA-like_sf"/>
</dbReference>
<keyword evidence="8 12" id="KW-0808">Transferase</keyword>
<gene>
    <name evidence="14" type="ORF">EUZ87_08535</name>
</gene>
<keyword evidence="7 12" id="KW-0489">Methyltransferase</keyword>
<evidence type="ECO:0000313" key="14">
    <source>
        <dbReference type="EMBL" id="TBX42339.1"/>
    </source>
</evidence>
<keyword evidence="9 12" id="KW-0949">S-adenosyl-L-methionine</keyword>
<sequence length="250" mass="26983">MQRYFLATPITATVGQTFTVAGATVKHWIKVMRAQPGDLAEFVTQTQQVVVAELVNSDGQTATATITAVTAPKVELPLPVIIACGLSKGDKPEQIVQRGTELGASAFVFFDSQWTVAKWAANKRERKLDRLAKIAQGAAEQSHRTMIPSVTYEADLTHVLVNTTYDTGVVAWEESAKQGESSQLVQTLKTMTPPQRLLAIFGPEGGLAPQEVNTLQTAGITAVGLGPRIMRAETAPLYLLSSVSFWCELV</sequence>
<dbReference type="EC" id="2.1.1.193" evidence="3 12"/>
<evidence type="ECO:0000256" key="11">
    <source>
        <dbReference type="ARBA" id="ARBA00047944"/>
    </source>
</evidence>
<evidence type="ECO:0000256" key="4">
    <source>
        <dbReference type="ARBA" id="ARBA00013673"/>
    </source>
</evidence>
<proteinExistence type="inferred from homology"/>
<feature type="domain" description="Ribosomal RNA small subunit methyltransferase E methyltransferase" evidence="13">
    <location>
        <begin position="75"/>
        <end position="243"/>
    </location>
</feature>
<comment type="function">
    <text evidence="10 12">Specifically methylates the N3 position of the uracil ring of uridine 1498 (m3U1498) in 16S rRNA. Acts on the fully assembled 30S ribosomal subunit.</text>
</comment>